<keyword evidence="2" id="KW-1185">Reference proteome</keyword>
<organism evidence="1 2">
    <name type="scientific">Lipomyces orientalis</name>
    <dbReference type="NCBI Taxonomy" id="1233043"/>
    <lineage>
        <taxon>Eukaryota</taxon>
        <taxon>Fungi</taxon>
        <taxon>Dikarya</taxon>
        <taxon>Ascomycota</taxon>
        <taxon>Saccharomycotina</taxon>
        <taxon>Lipomycetes</taxon>
        <taxon>Lipomycetales</taxon>
        <taxon>Lipomycetaceae</taxon>
        <taxon>Lipomyces</taxon>
    </lineage>
</organism>
<evidence type="ECO:0000313" key="1">
    <source>
        <dbReference type="EMBL" id="KAK9324142.1"/>
    </source>
</evidence>
<dbReference type="EMBL" id="MU970053">
    <property type="protein sequence ID" value="KAK9324142.1"/>
    <property type="molecule type" value="Genomic_DNA"/>
</dbReference>
<comment type="caution">
    <text evidence="1">The sequence shown here is derived from an EMBL/GenBank/DDBJ whole genome shotgun (WGS) entry which is preliminary data.</text>
</comment>
<sequence>MAADTPRLLPDGRLSIHALCLPENVPLEPHHHPASYYDAESNTPLSAYSSNTTAYTSSADDDETMSFTSGLSIDDPDVRLAAEALEDLRCEYTTDKQSTPDHTPQPSSSEVEQRSQSQSELFNRMSNYTLVSSAVKAYESGKSYSRGFKYGAEMVESVARPVVRRFEPLEGFALRQLDRLERKSTSSDVEKQAPLSPRTHVDVTQSPSSSSSRWHAVITNASGLTVAMSEESLKSLRYCLQWLKYANSHLTKAVDTLRALLEEQHQRSQQTLPLTQPADSSSGASTSIQQQQGRSQLLARVAETKADIVATIKKVVGVVSTYAGAALPEPARSHVRGYLLILPSRWAQASSALPDSRRASNTSDCHNESSDREHANRVIVLASEAVQMLGGVMHVVGDTLDRAEGWCDRMGRRQPGGSETMEDAKMEDDENAGEGSSTKPTADIDVMDERQEFDQDQDVVMSG</sequence>
<evidence type="ECO:0000313" key="2">
    <source>
        <dbReference type="Proteomes" id="UP001489719"/>
    </source>
</evidence>
<accession>A0ACC3TU06</accession>
<name>A0ACC3TU06_9ASCO</name>
<protein>
    <submittedName>
        <fullName evidence="1">Transcription factor Opi1-domain-containing protein</fullName>
    </submittedName>
</protein>
<gene>
    <name evidence="1" type="ORF">V1517DRAFT_318356</name>
</gene>
<dbReference type="Proteomes" id="UP001489719">
    <property type="component" value="Unassembled WGS sequence"/>
</dbReference>
<reference evidence="2" key="1">
    <citation type="journal article" date="2024" name="Front. Bioeng. Biotechnol.">
        <title>Genome-scale model development and genomic sequencing of the oleaginous clade Lipomyces.</title>
        <authorList>
            <person name="Czajka J.J."/>
            <person name="Han Y."/>
            <person name="Kim J."/>
            <person name="Mondo S.J."/>
            <person name="Hofstad B.A."/>
            <person name="Robles A."/>
            <person name="Haridas S."/>
            <person name="Riley R."/>
            <person name="LaButti K."/>
            <person name="Pangilinan J."/>
            <person name="Andreopoulos W."/>
            <person name="Lipzen A."/>
            <person name="Yan J."/>
            <person name="Wang M."/>
            <person name="Ng V."/>
            <person name="Grigoriev I.V."/>
            <person name="Spatafora J.W."/>
            <person name="Magnuson J.K."/>
            <person name="Baker S.E."/>
            <person name="Pomraning K.R."/>
        </authorList>
    </citation>
    <scope>NUCLEOTIDE SEQUENCE [LARGE SCALE GENOMIC DNA]</scope>
    <source>
        <strain evidence="2">CBS 10300</strain>
    </source>
</reference>
<proteinExistence type="predicted"/>